<dbReference type="Gene3D" id="2.120.10.10">
    <property type="match status" value="1"/>
</dbReference>
<dbReference type="SUPFAM" id="SSF50939">
    <property type="entry name" value="Sialidases"/>
    <property type="match status" value="1"/>
</dbReference>
<comment type="caution">
    <text evidence="2">The sequence shown here is derived from an EMBL/GenBank/DDBJ whole genome shotgun (WGS) entry which is preliminary data.</text>
</comment>
<name>A0A7V3RH40_UNCW3</name>
<dbReference type="EMBL" id="DTOZ01000081">
    <property type="protein sequence ID" value="HGE78008.1"/>
    <property type="molecule type" value="Genomic_DNA"/>
</dbReference>
<gene>
    <name evidence="2" type="ORF">ENX68_03285</name>
</gene>
<evidence type="ECO:0000259" key="1">
    <source>
        <dbReference type="Pfam" id="PF18962"/>
    </source>
</evidence>
<dbReference type="Pfam" id="PF18962">
    <property type="entry name" value="Por_Secre_tail"/>
    <property type="match status" value="1"/>
</dbReference>
<dbReference type="InterPro" id="IPR036278">
    <property type="entry name" value="Sialidase_sf"/>
</dbReference>
<organism evidence="2">
    <name type="scientific">candidate division WOR-3 bacterium</name>
    <dbReference type="NCBI Taxonomy" id="2052148"/>
    <lineage>
        <taxon>Bacteria</taxon>
        <taxon>Bacteria division WOR-3</taxon>
    </lineage>
</organism>
<sequence length="503" mass="56932">MKKFTSTFLFIFFLNLFLSFFYLSSVDCYLPSVISNYSLFADTLIYWEPEQRLTYDTIPQLHCQVWAYDSFVHILVNYDFPAMYLRSSDYGQTWSDAVQLNVESSANFQSLTQQDSVVYFTWSEHRVGPPFGKTQVDTHYVFFRRSNNNGATLDSAIFLGKGWPVSIDAKKESVFVNPVVCEPPPVLGPYLLYSFYGGLNWSEYLPIVDSASQPNIAYRNGVLHFSGVRNYKIIYTRSTNFGTSWSTPTVITAPNTVLPKRPVLALGPNQDVYIAWTDNKYSGAMQFDDVLFRKSTDDGLTWGPEQRLTPDSHCDAGGALDMVSQDSMIFIVWCYNGIGYPAPCSLFILVSTNCGESWRGREVLASGSGYPINDANVAISQNFVYVIWRDNRYYNGGEIFLRRGSFMAPGIKERRNDVASRISIFPNPFSQEIRIGYRMQDKGYRKEDFSIKIFDVLGKKVMFYGSVKDGGIIIDTKGLPGGVYFVMVKAGGVNVIKKVVKVR</sequence>
<dbReference type="AlphaFoldDB" id="A0A7V3RH40"/>
<dbReference type="InterPro" id="IPR026444">
    <property type="entry name" value="Secre_tail"/>
</dbReference>
<proteinExistence type="predicted"/>
<protein>
    <submittedName>
        <fullName evidence="2">T9SS type A sorting domain-containing protein</fullName>
    </submittedName>
</protein>
<reference evidence="2" key="1">
    <citation type="journal article" date="2020" name="mSystems">
        <title>Genome- and Community-Level Interaction Insights into Carbon Utilization and Element Cycling Functions of Hydrothermarchaeota in Hydrothermal Sediment.</title>
        <authorList>
            <person name="Zhou Z."/>
            <person name="Liu Y."/>
            <person name="Xu W."/>
            <person name="Pan J."/>
            <person name="Luo Z.H."/>
            <person name="Li M."/>
        </authorList>
    </citation>
    <scope>NUCLEOTIDE SEQUENCE [LARGE SCALE GENOMIC DNA]</scope>
    <source>
        <strain evidence="2">SpSt-961</strain>
    </source>
</reference>
<dbReference type="CDD" id="cd15482">
    <property type="entry name" value="Sialidase_non-viral"/>
    <property type="match status" value="1"/>
</dbReference>
<feature type="domain" description="Secretion system C-terminal sorting" evidence="1">
    <location>
        <begin position="424"/>
        <end position="500"/>
    </location>
</feature>
<evidence type="ECO:0000313" key="2">
    <source>
        <dbReference type="EMBL" id="HGE78008.1"/>
    </source>
</evidence>
<accession>A0A7V3RH40</accession>
<dbReference type="NCBIfam" id="TIGR04183">
    <property type="entry name" value="Por_Secre_tail"/>
    <property type="match status" value="1"/>
</dbReference>